<dbReference type="Proteomes" id="UP000035642">
    <property type="component" value="Unassembled WGS sequence"/>
</dbReference>
<sequence>MGFNGGCWGMVKVNGRDKRMDDVATVNYSDYWQCKNVWQRLVVMKALHAYGAAQDEPIEQVKPIGSETFHMSKQHFRDDDDDDDDDDGDDLEGLDGANK</sequence>
<evidence type="ECO:0000313" key="3">
    <source>
        <dbReference type="WBParaSite" id="ACAC_0001339801-mRNA-1"/>
    </source>
</evidence>
<reference evidence="2" key="1">
    <citation type="submission" date="2012-09" db="EMBL/GenBank/DDBJ databases">
        <authorList>
            <person name="Martin A.A."/>
        </authorList>
    </citation>
    <scope>NUCLEOTIDE SEQUENCE</scope>
</reference>
<reference evidence="3" key="2">
    <citation type="submission" date="2017-02" db="UniProtKB">
        <authorList>
            <consortium name="WormBaseParasite"/>
        </authorList>
    </citation>
    <scope>IDENTIFICATION</scope>
</reference>
<dbReference type="WBParaSite" id="ACAC_0001339801-mRNA-1">
    <property type="protein sequence ID" value="ACAC_0001339801-mRNA-1"/>
    <property type="gene ID" value="ACAC_0001339801"/>
</dbReference>
<protein>
    <submittedName>
        <fullName evidence="3">DBD_Tnp_Mut domain-containing protein</fullName>
    </submittedName>
</protein>
<name>A0A0K0DNQ9_ANGCA</name>
<feature type="region of interest" description="Disordered" evidence="1">
    <location>
        <begin position="63"/>
        <end position="99"/>
    </location>
</feature>
<evidence type="ECO:0000313" key="2">
    <source>
        <dbReference type="Proteomes" id="UP000035642"/>
    </source>
</evidence>
<dbReference type="AlphaFoldDB" id="A0A0K0DNQ9"/>
<keyword evidence="2" id="KW-1185">Reference proteome</keyword>
<proteinExistence type="predicted"/>
<accession>A0A0K0DNQ9</accession>
<organism evidence="2 3">
    <name type="scientific">Angiostrongylus cantonensis</name>
    <name type="common">Rat lungworm</name>
    <dbReference type="NCBI Taxonomy" id="6313"/>
    <lineage>
        <taxon>Eukaryota</taxon>
        <taxon>Metazoa</taxon>
        <taxon>Ecdysozoa</taxon>
        <taxon>Nematoda</taxon>
        <taxon>Chromadorea</taxon>
        <taxon>Rhabditida</taxon>
        <taxon>Rhabditina</taxon>
        <taxon>Rhabditomorpha</taxon>
        <taxon>Strongyloidea</taxon>
        <taxon>Metastrongylidae</taxon>
        <taxon>Angiostrongylus</taxon>
    </lineage>
</organism>
<evidence type="ECO:0000256" key="1">
    <source>
        <dbReference type="SAM" id="MobiDB-lite"/>
    </source>
</evidence>
<feature type="compositionally biased region" description="Acidic residues" evidence="1">
    <location>
        <begin position="79"/>
        <end position="93"/>
    </location>
</feature>